<proteinExistence type="predicted"/>
<feature type="compositionally biased region" description="Low complexity" evidence="1">
    <location>
        <begin position="1"/>
        <end position="16"/>
    </location>
</feature>
<gene>
    <name evidence="2" type="ordered locus">GPOL_174p00730</name>
</gene>
<evidence type="ECO:0000313" key="3">
    <source>
        <dbReference type="Proteomes" id="UP000009154"/>
    </source>
</evidence>
<keyword evidence="2" id="KW-0614">Plasmid</keyword>
<dbReference type="Proteomes" id="UP000009154">
    <property type="component" value="Plasmid p174"/>
</dbReference>
<dbReference type="AlphaFoldDB" id="H6N547"/>
<dbReference type="EMBL" id="CP003120">
    <property type="protein sequence ID" value="AFA76092.1"/>
    <property type="molecule type" value="Genomic_DNA"/>
</dbReference>
<feature type="region of interest" description="Disordered" evidence="1">
    <location>
        <begin position="1"/>
        <end position="54"/>
    </location>
</feature>
<geneLocation type="plasmid" evidence="2 3">
    <name>p174</name>
</geneLocation>
<reference evidence="2 3" key="1">
    <citation type="journal article" date="2012" name="Appl. Environ. Microbiol.">
        <title>Involvement of two latex-clearing proteins during rubber degradation and insights into the subsequent degradation pathway revealed by the genome sequence of Gordonia polyisoprenivorans strain VH2.</title>
        <authorList>
            <person name="Hiessl S."/>
            <person name="Schuldes J."/>
            <person name="Thurmer A."/>
            <person name="Halbsguth T."/>
            <person name="Broker D."/>
            <person name="Angelov A."/>
            <person name="Liebl W."/>
            <person name="Daniel R."/>
            <person name="Steinbuchel A."/>
        </authorList>
    </citation>
    <scope>NUCLEOTIDE SEQUENCE [LARGE SCALE GENOMIC DNA]</scope>
    <source>
        <strain evidence="3">DSM 44266 / VH2</strain>
        <plasmid evidence="2 3">p174</plasmid>
    </source>
</reference>
<protein>
    <submittedName>
        <fullName evidence="2">Uncharacterized protein</fullName>
    </submittedName>
</protein>
<organism evidence="2 3">
    <name type="scientific">Gordonia polyisoprenivorans (strain DSM 44266 / VH2)</name>
    <dbReference type="NCBI Taxonomy" id="1112204"/>
    <lineage>
        <taxon>Bacteria</taxon>
        <taxon>Bacillati</taxon>
        <taxon>Actinomycetota</taxon>
        <taxon>Actinomycetes</taxon>
        <taxon>Mycobacteriales</taxon>
        <taxon>Gordoniaceae</taxon>
        <taxon>Gordonia</taxon>
    </lineage>
</organism>
<accession>H6N547</accession>
<evidence type="ECO:0000313" key="2">
    <source>
        <dbReference type="EMBL" id="AFA76092.1"/>
    </source>
</evidence>
<keyword evidence="3" id="KW-1185">Reference proteome</keyword>
<dbReference type="HOGENOM" id="CLU_3043911_0_0_11"/>
<sequence length="54" mass="5508">MSIAAPSRRSAASEAGRGTGYPTHGASARSHLSAPESNLPFRADPDPSDPADTD</sequence>
<name>H6N547_GORPV</name>
<dbReference type="KEGG" id="gpo:GPOL_174p00730"/>
<evidence type="ECO:0000256" key="1">
    <source>
        <dbReference type="SAM" id="MobiDB-lite"/>
    </source>
</evidence>